<feature type="domain" description="Urease accessory protein UreH-like transmembrane" evidence="2">
    <location>
        <begin position="3"/>
        <end position="203"/>
    </location>
</feature>
<dbReference type="OrthoDB" id="594443at2"/>
<dbReference type="RefSeq" id="WP_116975640.1">
    <property type="nucleotide sequence ID" value="NZ_QPMM01000004.1"/>
</dbReference>
<evidence type="ECO:0000259" key="2">
    <source>
        <dbReference type="Pfam" id="PF13386"/>
    </source>
</evidence>
<accession>A0A3E1YBP2</accession>
<sequence>MLTAFILGFTGSFHCVGMCGPVALSLPVQHLSGARKMMGIILYNLGRIAAYSMLGLAFGWMGKQLYLGGFQQWLSIILGILLLIVVILKYTGKKWGINQYLPSFFTNKLKQSLGHLIRQQKLHTLLAIGFLNGLLPCGLVYLAIAGAISTGSVINGMLFMAAFGAGTFPAMAGVAWFSHLFSISIRNKMRQMIPVVVAIMGILLLLRGLNLGIPYVSPVMQANTEHVVTNCCHKP</sequence>
<dbReference type="PANTHER" id="PTHR42208:SF1">
    <property type="entry name" value="HEAVY METAL TRANSPORTER"/>
    <property type="match status" value="1"/>
</dbReference>
<dbReference type="EMBL" id="QPMM01000004">
    <property type="protein sequence ID" value="RFS23448.1"/>
    <property type="molecule type" value="Genomic_DNA"/>
</dbReference>
<feature type="transmembrane region" description="Helical" evidence="1">
    <location>
        <begin position="154"/>
        <end position="181"/>
    </location>
</feature>
<evidence type="ECO:0000313" key="3">
    <source>
        <dbReference type="EMBL" id="RFS23448.1"/>
    </source>
</evidence>
<keyword evidence="1" id="KW-1133">Transmembrane helix</keyword>
<dbReference type="PANTHER" id="PTHR42208">
    <property type="entry name" value="HEAVY METAL TRANSPORTER-RELATED"/>
    <property type="match status" value="1"/>
</dbReference>
<keyword evidence="1" id="KW-0812">Transmembrane</keyword>
<feature type="transmembrane region" description="Helical" evidence="1">
    <location>
        <begin position="6"/>
        <end position="28"/>
    </location>
</feature>
<evidence type="ECO:0000256" key="1">
    <source>
        <dbReference type="SAM" id="Phobius"/>
    </source>
</evidence>
<feature type="transmembrane region" description="Helical" evidence="1">
    <location>
        <begin position="125"/>
        <end position="148"/>
    </location>
</feature>
<protein>
    <submittedName>
        <fullName evidence="3">Sulfite exporter TauE/SafE family protein</fullName>
    </submittedName>
</protein>
<keyword evidence="4" id="KW-1185">Reference proteome</keyword>
<dbReference type="InterPro" id="IPR039447">
    <property type="entry name" value="UreH-like_TM_dom"/>
</dbReference>
<feature type="transmembrane region" description="Helical" evidence="1">
    <location>
        <begin position="73"/>
        <end position="91"/>
    </location>
</feature>
<evidence type="ECO:0000313" key="4">
    <source>
        <dbReference type="Proteomes" id="UP000260644"/>
    </source>
</evidence>
<dbReference type="AlphaFoldDB" id="A0A3E1YBP2"/>
<reference evidence="3 4" key="1">
    <citation type="submission" date="2018-07" db="EMBL/GenBank/DDBJ databases">
        <title>Chitinophaga K2CV101002-2 sp. nov., isolated from a monsoon evergreen broad-leaved forest soil.</title>
        <authorList>
            <person name="Lv Y."/>
        </authorList>
    </citation>
    <scope>NUCLEOTIDE SEQUENCE [LARGE SCALE GENOMIC DNA]</scope>
    <source>
        <strain evidence="3 4">GDMCC 1.1288</strain>
    </source>
</reference>
<keyword evidence="1" id="KW-0472">Membrane</keyword>
<dbReference type="Pfam" id="PF13386">
    <property type="entry name" value="DsbD_2"/>
    <property type="match status" value="1"/>
</dbReference>
<name>A0A3E1YBP2_9BACT</name>
<feature type="transmembrane region" description="Helical" evidence="1">
    <location>
        <begin position="40"/>
        <end position="61"/>
    </location>
</feature>
<gene>
    <name evidence="3" type="ORF">DVR12_10565</name>
</gene>
<dbReference type="Proteomes" id="UP000260644">
    <property type="component" value="Unassembled WGS sequence"/>
</dbReference>
<organism evidence="3 4">
    <name type="scientific">Chitinophaga silvatica</name>
    <dbReference type="NCBI Taxonomy" id="2282649"/>
    <lineage>
        <taxon>Bacteria</taxon>
        <taxon>Pseudomonadati</taxon>
        <taxon>Bacteroidota</taxon>
        <taxon>Chitinophagia</taxon>
        <taxon>Chitinophagales</taxon>
        <taxon>Chitinophagaceae</taxon>
        <taxon>Chitinophaga</taxon>
    </lineage>
</organism>
<feature type="transmembrane region" description="Helical" evidence="1">
    <location>
        <begin position="193"/>
        <end position="213"/>
    </location>
</feature>
<comment type="caution">
    <text evidence="3">The sequence shown here is derived from an EMBL/GenBank/DDBJ whole genome shotgun (WGS) entry which is preliminary data.</text>
</comment>
<proteinExistence type="predicted"/>